<reference evidence="18 19" key="1">
    <citation type="submission" date="2017-05" db="EMBL/GenBank/DDBJ databases">
        <title>Vagococcus spp. assemblies.</title>
        <authorList>
            <person name="Gulvik C.A."/>
        </authorList>
    </citation>
    <scope>NUCLEOTIDE SEQUENCE [LARGE SCALE GENOMIC DNA]</scope>
    <source>
        <strain evidence="18 19">SS1995</strain>
    </source>
</reference>
<dbReference type="EMBL" id="NGJS01000013">
    <property type="protein sequence ID" value="RST98117.1"/>
    <property type="molecule type" value="Genomic_DNA"/>
</dbReference>
<keyword evidence="8 14" id="KW-0963">Cytoplasm</keyword>
<keyword evidence="11 14" id="KW-0255">Endonuclease</keyword>
<feature type="binding site" evidence="14 15">
    <location>
        <position position="204"/>
    </location>
    <ligand>
        <name>a divalent metal cation</name>
        <dbReference type="ChEBI" id="CHEBI:60240"/>
    </ligand>
</feature>
<dbReference type="HAMAP" id="MF_00053">
    <property type="entry name" value="RNase_HIII"/>
    <property type="match status" value="1"/>
</dbReference>
<dbReference type="InterPro" id="IPR024568">
    <property type="entry name" value="RNase_HIII_N"/>
</dbReference>
<comment type="cofactor">
    <cofactor evidence="14 15">
        <name>Mn(2+)</name>
        <dbReference type="ChEBI" id="CHEBI:29035"/>
    </cofactor>
    <cofactor evidence="14 15">
        <name>Mg(2+)</name>
        <dbReference type="ChEBI" id="CHEBI:18420"/>
    </cofactor>
    <text evidence="14 15">Manganese or magnesium. Binds 1 divalent metal ion per monomer in the absence of substrate. May bind a second metal ion after substrate binding.</text>
</comment>
<evidence type="ECO:0000256" key="5">
    <source>
        <dbReference type="ARBA" id="ARBA00008378"/>
    </source>
</evidence>
<evidence type="ECO:0000256" key="15">
    <source>
        <dbReference type="PROSITE-ProRule" id="PRU01319"/>
    </source>
</evidence>
<dbReference type="InterPro" id="IPR012337">
    <property type="entry name" value="RNaseH-like_sf"/>
</dbReference>
<evidence type="ECO:0000256" key="14">
    <source>
        <dbReference type="HAMAP-Rule" id="MF_00053"/>
    </source>
</evidence>
<dbReference type="InterPro" id="IPR024567">
    <property type="entry name" value="RNase_HII/HIII_dom"/>
</dbReference>
<evidence type="ECO:0000256" key="1">
    <source>
        <dbReference type="ARBA" id="ARBA00000077"/>
    </source>
</evidence>
<evidence type="ECO:0000313" key="19">
    <source>
        <dbReference type="Proteomes" id="UP000287857"/>
    </source>
</evidence>
<evidence type="ECO:0000256" key="3">
    <source>
        <dbReference type="ARBA" id="ARBA00004065"/>
    </source>
</evidence>
<keyword evidence="10 14" id="KW-0479">Metal-binding</keyword>
<evidence type="ECO:0000313" key="18">
    <source>
        <dbReference type="EMBL" id="RST98117.1"/>
    </source>
</evidence>
<evidence type="ECO:0000256" key="6">
    <source>
        <dbReference type="ARBA" id="ARBA00012180"/>
    </source>
</evidence>
<accession>A0A429ZWV5</accession>
<feature type="compositionally biased region" description="Polar residues" evidence="16">
    <location>
        <begin position="68"/>
        <end position="85"/>
    </location>
</feature>
<dbReference type="Pfam" id="PF11858">
    <property type="entry name" value="DUF3378"/>
    <property type="match status" value="1"/>
</dbReference>
<dbReference type="InterPro" id="IPR001352">
    <property type="entry name" value="RNase_HII/HIII"/>
</dbReference>
<dbReference type="GO" id="GO:0003723">
    <property type="term" value="F:RNA binding"/>
    <property type="evidence" value="ECO:0007669"/>
    <property type="project" value="UniProtKB-UniRule"/>
</dbReference>
<comment type="caution">
    <text evidence="18">The sequence shown here is derived from an EMBL/GenBank/DDBJ whole genome shotgun (WGS) entry which is preliminary data.</text>
</comment>
<evidence type="ECO:0000256" key="16">
    <source>
        <dbReference type="SAM" id="MobiDB-lite"/>
    </source>
</evidence>
<evidence type="ECO:0000256" key="2">
    <source>
        <dbReference type="ARBA" id="ARBA00001946"/>
    </source>
</evidence>
<feature type="binding site" evidence="14 15">
    <location>
        <position position="100"/>
    </location>
    <ligand>
        <name>a divalent metal cation</name>
        <dbReference type="ChEBI" id="CHEBI:60240"/>
    </ligand>
</feature>
<dbReference type="CDD" id="cd06590">
    <property type="entry name" value="RNase_HII_bacteria_HIII_like"/>
    <property type="match status" value="1"/>
</dbReference>
<dbReference type="PROSITE" id="PS51975">
    <property type="entry name" value="RNASE_H_2"/>
    <property type="match status" value="1"/>
</dbReference>
<dbReference type="Gene3D" id="3.30.420.10">
    <property type="entry name" value="Ribonuclease H-like superfamily/Ribonuclease H"/>
    <property type="match status" value="1"/>
</dbReference>
<dbReference type="GO" id="GO:0004523">
    <property type="term" value="F:RNA-DNA hybrid ribonuclease activity"/>
    <property type="evidence" value="ECO:0007669"/>
    <property type="project" value="UniProtKB-UniRule"/>
</dbReference>
<proteinExistence type="inferred from homology"/>
<evidence type="ECO:0000256" key="7">
    <source>
        <dbReference type="ARBA" id="ARBA00021407"/>
    </source>
</evidence>
<dbReference type="FunFam" id="3.30.420.10:FF:000047">
    <property type="entry name" value="Ribonuclease HIII"/>
    <property type="match status" value="1"/>
</dbReference>
<dbReference type="InterPro" id="IPR012295">
    <property type="entry name" value="TBP_dom_sf"/>
</dbReference>
<dbReference type="GO" id="GO:0032299">
    <property type="term" value="C:ribonuclease H2 complex"/>
    <property type="evidence" value="ECO:0007669"/>
    <property type="project" value="TreeGrafter"/>
</dbReference>
<keyword evidence="19" id="KW-1185">Reference proteome</keyword>
<dbReference type="PIRSF" id="PIRSF037748">
    <property type="entry name" value="RnhC"/>
    <property type="match status" value="1"/>
</dbReference>
<evidence type="ECO:0000256" key="4">
    <source>
        <dbReference type="ARBA" id="ARBA00004496"/>
    </source>
</evidence>
<dbReference type="InterPro" id="IPR036397">
    <property type="entry name" value="RNaseH_sf"/>
</dbReference>
<dbReference type="OrthoDB" id="9777935at2"/>
<dbReference type="GO" id="GO:0043137">
    <property type="term" value="P:DNA replication, removal of RNA primer"/>
    <property type="evidence" value="ECO:0007669"/>
    <property type="project" value="TreeGrafter"/>
</dbReference>
<dbReference type="Pfam" id="PF01351">
    <property type="entry name" value="RNase_HII"/>
    <property type="match status" value="1"/>
</dbReference>
<name>A0A429ZWV5_9ENTE</name>
<keyword evidence="13 14" id="KW-0460">Magnesium</keyword>
<sequence length="310" mass="34590">MTQSITLKLSKEIINTMKKNYHHVLVKTPPYAIFSAKLPGVTITAYESGKVLFQGIKSEQEAAAWGHKNTSPNKVSTKQSTTDSSTLPSDFAEWSVIGSDEVGNGSYLGPVVVCATYVTKEQIPLLKELGVKDSKMLTDTTIRQIAKELKLFLPYQELTVTPDKYNHIQPDYNVNRMKVALHNQVIYLLSQKIKPEVPQAILIDQFTTEKNYLNYLKREKNPVTELLYFKTKGEQYHLAVAAASIICRSAFLDALDQASRELGFTVPSGAGVKSDQAAAKILKRGGMDLLNKYAKLHFANTEKAKKIAYR</sequence>
<dbReference type="RefSeq" id="WP_125984375.1">
    <property type="nucleotide sequence ID" value="NZ_NGJS01000013.1"/>
</dbReference>
<dbReference type="GO" id="GO:0005737">
    <property type="term" value="C:cytoplasm"/>
    <property type="evidence" value="ECO:0007669"/>
    <property type="project" value="UniProtKB-SubCell"/>
</dbReference>
<dbReference type="Gene3D" id="3.30.310.10">
    <property type="entry name" value="TATA-Binding Protein"/>
    <property type="match status" value="1"/>
</dbReference>
<feature type="region of interest" description="Disordered" evidence="16">
    <location>
        <begin position="65"/>
        <end position="85"/>
    </location>
</feature>
<comment type="similarity">
    <text evidence="5 14">Belongs to the RNase HII family. RnhC subfamily.</text>
</comment>
<dbReference type="PANTHER" id="PTHR10954:SF23">
    <property type="entry name" value="RIBONUCLEASE"/>
    <property type="match status" value="1"/>
</dbReference>
<evidence type="ECO:0000256" key="8">
    <source>
        <dbReference type="ARBA" id="ARBA00022490"/>
    </source>
</evidence>
<dbReference type="EC" id="3.1.26.4" evidence="6 14"/>
<comment type="catalytic activity">
    <reaction evidence="1 14 15">
        <text>Endonucleolytic cleavage to 5'-phosphomonoester.</text>
        <dbReference type="EC" id="3.1.26.4"/>
    </reaction>
</comment>
<dbReference type="Proteomes" id="UP000287857">
    <property type="component" value="Unassembled WGS sequence"/>
</dbReference>
<comment type="subcellular location">
    <subcellularLocation>
        <location evidence="4 14">Cytoplasm</location>
    </subcellularLocation>
</comment>
<comment type="cofactor">
    <cofactor evidence="2">
        <name>Mg(2+)</name>
        <dbReference type="ChEBI" id="CHEBI:18420"/>
    </cofactor>
</comment>
<feature type="domain" description="RNase H type-2" evidence="17">
    <location>
        <begin position="94"/>
        <end position="310"/>
    </location>
</feature>
<evidence type="ECO:0000256" key="10">
    <source>
        <dbReference type="ARBA" id="ARBA00022723"/>
    </source>
</evidence>
<dbReference type="InterPro" id="IPR004641">
    <property type="entry name" value="RNase_HIII"/>
</dbReference>
<protein>
    <recommendedName>
        <fullName evidence="7 14">Ribonuclease HIII</fullName>
        <shortName evidence="14">RNase HIII</shortName>
        <ecNumber evidence="6 14">3.1.26.4</ecNumber>
    </recommendedName>
</protein>
<organism evidence="18 19">
    <name type="scientific">Vagococcus vulneris</name>
    <dbReference type="NCBI Taxonomy" id="1977869"/>
    <lineage>
        <taxon>Bacteria</taxon>
        <taxon>Bacillati</taxon>
        <taxon>Bacillota</taxon>
        <taxon>Bacilli</taxon>
        <taxon>Lactobacillales</taxon>
        <taxon>Enterococcaceae</taxon>
        <taxon>Vagococcus</taxon>
    </lineage>
</organism>
<comment type="function">
    <text evidence="3 14">Endonuclease that specifically degrades the RNA of RNA-DNA hybrids.</text>
</comment>
<evidence type="ECO:0000256" key="9">
    <source>
        <dbReference type="ARBA" id="ARBA00022722"/>
    </source>
</evidence>
<dbReference type="GO" id="GO:0006298">
    <property type="term" value="P:mismatch repair"/>
    <property type="evidence" value="ECO:0007669"/>
    <property type="project" value="TreeGrafter"/>
</dbReference>
<feature type="binding site" evidence="14 15">
    <location>
        <position position="101"/>
    </location>
    <ligand>
        <name>a divalent metal cation</name>
        <dbReference type="ChEBI" id="CHEBI:60240"/>
    </ligand>
</feature>
<evidence type="ECO:0000256" key="13">
    <source>
        <dbReference type="ARBA" id="ARBA00022842"/>
    </source>
</evidence>
<evidence type="ECO:0000259" key="17">
    <source>
        <dbReference type="PROSITE" id="PS51975"/>
    </source>
</evidence>
<dbReference type="NCBIfam" id="TIGR00716">
    <property type="entry name" value="rnhC"/>
    <property type="match status" value="1"/>
</dbReference>
<evidence type="ECO:0000256" key="11">
    <source>
        <dbReference type="ARBA" id="ARBA00022759"/>
    </source>
</evidence>
<keyword evidence="12 14" id="KW-0378">Hydrolase</keyword>
<dbReference type="GO" id="GO:0000287">
    <property type="term" value="F:magnesium ion binding"/>
    <property type="evidence" value="ECO:0007669"/>
    <property type="project" value="UniProtKB-UniRule"/>
</dbReference>
<keyword evidence="9 14" id="KW-0540">Nuclease</keyword>
<evidence type="ECO:0000256" key="12">
    <source>
        <dbReference type="ARBA" id="ARBA00022801"/>
    </source>
</evidence>
<dbReference type="AlphaFoldDB" id="A0A429ZWV5"/>
<gene>
    <name evidence="14" type="primary">rnhC</name>
    <name evidence="18" type="ORF">CBF37_08775</name>
</gene>
<dbReference type="SUPFAM" id="SSF53098">
    <property type="entry name" value="Ribonuclease H-like"/>
    <property type="match status" value="1"/>
</dbReference>
<dbReference type="PANTHER" id="PTHR10954">
    <property type="entry name" value="RIBONUCLEASE H2 SUBUNIT A"/>
    <property type="match status" value="1"/>
</dbReference>
<dbReference type="CDD" id="cd14796">
    <property type="entry name" value="RNAse_HIII_N"/>
    <property type="match status" value="1"/>
</dbReference>